<name>A0A1G6UAX8_9BURK</name>
<organism evidence="2 3">
    <name type="scientific">Paracidovorax valerianellae</name>
    <dbReference type="NCBI Taxonomy" id="187868"/>
    <lineage>
        <taxon>Bacteria</taxon>
        <taxon>Pseudomonadati</taxon>
        <taxon>Pseudomonadota</taxon>
        <taxon>Betaproteobacteria</taxon>
        <taxon>Burkholderiales</taxon>
        <taxon>Comamonadaceae</taxon>
        <taxon>Paracidovorax</taxon>
    </lineage>
</organism>
<dbReference type="PANTHER" id="PTHR34606:SF15">
    <property type="entry name" value="BON DOMAIN-CONTAINING PROTEIN"/>
    <property type="match status" value="1"/>
</dbReference>
<feature type="domain" description="BON" evidence="1">
    <location>
        <begin position="82"/>
        <end position="150"/>
    </location>
</feature>
<evidence type="ECO:0000259" key="1">
    <source>
        <dbReference type="PROSITE" id="PS50914"/>
    </source>
</evidence>
<dbReference type="Proteomes" id="UP000198781">
    <property type="component" value="Unassembled WGS sequence"/>
</dbReference>
<sequence length="152" mass="15430">MSDLNPTTPSHRLLGILSATVLALGLAACDKSDDRTVGQQLDSAVAKSGQVASDAQRKMEAAANEAGDATRQAAERAAAVMDDAGITAKVSAGLAQDSELSAVKIDVDTRNGIVTLNGPVKTKQASERATQIAQGVQGVNSVVNQLMVSSAG</sequence>
<dbReference type="PROSITE" id="PS50914">
    <property type="entry name" value="BON"/>
    <property type="match status" value="1"/>
</dbReference>
<dbReference type="EMBL" id="FMZC01000006">
    <property type="protein sequence ID" value="SDD38473.1"/>
    <property type="molecule type" value="Genomic_DNA"/>
</dbReference>
<dbReference type="STRING" id="187868.SAMN05192589_10637"/>
<keyword evidence="3" id="KW-1185">Reference proteome</keyword>
<dbReference type="Pfam" id="PF04972">
    <property type="entry name" value="BON"/>
    <property type="match status" value="1"/>
</dbReference>
<evidence type="ECO:0000313" key="2">
    <source>
        <dbReference type="EMBL" id="SDD38473.1"/>
    </source>
</evidence>
<dbReference type="InterPro" id="IPR051686">
    <property type="entry name" value="Lipoprotein_DolP"/>
</dbReference>
<accession>A0A1G6UAX8</accession>
<dbReference type="InterPro" id="IPR007055">
    <property type="entry name" value="BON_dom"/>
</dbReference>
<protein>
    <submittedName>
        <fullName evidence="2">BON domain-containing protein</fullName>
    </submittedName>
</protein>
<dbReference type="RefSeq" id="WP_092743676.1">
    <property type="nucleotide sequence ID" value="NZ_FMZC01000006.1"/>
</dbReference>
<dbReference type="PANTHER" id="PTHR34606">
    <property type="entry name" value="BON DOMAIN-CONTAINING PROTEIN"/>
    <property type="match status" value="1"/>
</dbReference>
<dbReference type="InterPro" id="IPR014004">
    <property type="entry name" value="Transpt-assoc_nodulatn_dom_bac"/>
</dbReference>
<dbReference type="Gene3D" id="3.30.1340.30">
    <property type="match status" value="1"/>
</dbReference>
<dbReference type="SMART" id="SM00749">
    <property type="entry name" value="BON"/>
    <property type="match status" value="1"/>
</dbReference>
<proteinExistence type="predicted"/>
<dbReference type="OrthoDB" id="8564061at2"/>
<gene>
    <name evidence="2" type="ORF">SAMN05192589_10637</name>
</gene>
<evidence type="ECO:0000313" key="3">
    <source>
        <dbReference type="Proteomes" id="UP000198781"/>
    </source>
</evidence>
<dbReference type="AlphaFoldDB" id="A0A1G6UAX8"/>
<reference evidence="2 3" key="1">
    <citation type="submission" date="2016-10" db="EMBL/GenBank/DDBJ databases">
        <authorList>
            <person name="de Groot N.N."/>
        </authorList>
    </citation>
    <scope>NUCLEOTIDE SEQUENCE [LARGE SCALE GENOMIC DNA]</scope>
    <source>
        <strain evidence="2 3">DSM 16619</strain>
    </source>
</reference>